<dbReference type="SMART" id="SM00116">
    <property type="entry name" value="CBS"/>
    <property type="match status" value="2"/>
</dbReference>
<keyword evidence="4 12" id="KW-0808">Transferase</keyword>
<dbReference type="PANTHER" id="PTHR47788">
    <property type="entry name" value="POLYA POLYMERASE"/>
    <property type="match status" value="1"/>
</dbReference>
<keyword evidence="11" id="KW-0129">CBS domain</keyword>
<keyword evidence="6" id="KW-0548">Nucleotidyltransferase</keyword>
<dbReference type="SUPFAM" id="SSF64182">
    <property type="entry name" value="DHH phosphoesterases"/>
    <property type="match status" value="1"/>
</dbReference>
<dbReference type="InterPro" id="IPR043519">
    <property type="entry name" value="NT_sf"/>
</dbReference>
<proteinExistence type="inferred from homology"/>
<dbReference type="InterPro" id="IPR000644">
    <property type="entry name" value="CBS_dom"/>
</dbReference>
<dbReference type="Gene3D" id="1.10.3090.10">
    <property type="entry name" value="cca-adding enzyme, domain 2"/>
    <property type="match status" value="1"/>
</dbReference>
<dbReference type="InterPro" id="IPR052390">
    <property type="entry name" value="tRNA_nt/polyA_polymerase"/>
</dbReference>
<dbReference type="GO" id="GO:0008033">
    <property type="term" value="P:tRNA processing"/>
    <property type="evidence" value="ECO:0007669"/>
    <property type="project" value="UniProtKB-KW"/>
</dbReference>
<evidence type="ECO:0000256" key="7">
    <source>
        <dbReference type="ARBA" id="ARBA00022723"/>
    </source>
</evidence>
<evidence type="ECO:0000256" key="11">
    <source>
        <dbReference type="PROSITE-ProRule" id="PRU00703"/>
    </source>
</evidence>
<keyword evidence="9" id="KW-0460">Magnesium</keyword>
<comment type="similarity">
    <text evidence="2 12">Belongs to the tRNA nucleotidyltransferase/poly(A) polymerase family.</text>
</comment>
<comment type="caution">
    <text evidence="14">The sequence shown here is derived from an EMBL/GenBank/DDBJ whole genome shotgun (WGS) entry which is preliminary data.</text>
</comment>
<sequence>MEIITTHINTDLDALASMVAARKLYPDAVMVFPGNLSRSVEAFMALHKDALDIKSARDIKPVLVERLVLVDTKSPGRLANMAVILKKPGVEIHIYDHHPREAGDVSGTVEVVEMVGAATTLLVEKIRERGLEITPLEATILALGIYQDTGSLVYSGTTARDADAVAYLLSNGANLAVVAEFLDRPFTVDQRILLRDLLSSAEHIQVNGMKLLIAKGNVDEFVGGLAALTHKLAEFDRPDAVFTVVEMDDRVHIVARSSVPEVNVREILGILGGRGHNAAASASIKKASVEDVTGKLLDAIHLKVRPPVTASAIMNSPVKTITPETVINEAEKVMLRYGHTGLPVVENGRMVGIISRRDVEKAAHHGLGHAPVKAFMTSKLVSVGPQAPASVVRDLMIEYDIGRLPVIEDGKLVGIVTRSDVLRTLHGGGEPSRFRMVKTGRVQVMSPVNIQELMYHNLPADYMEILKWAGEKALSMGAKVYAAGGIVRDLLLGIECLDIDLVVEGDGIELARAISKEHQGRLREHNQFGTAKILFPDGRQVDVTTSRTEFYQYPAAMPQVEASSLHQDLYRRDFTINAMAVSINKESFGDVVDYFGGREDLERGLIRVLHNLSFVEDPVRILRAVRFEQRYYMSLESHTLKLAREAMHNNMLARVSTERIWEELKHVFLEPRPGLVLARFMELQLWPSLFPGVEPEKVRPVLDKITRSLRTLRYWNVVEPSEIWMIYFLAVLHFSDWTVASEVCRRYHLSKRQTNKVAAALGGWRSILKKLQEPFGVTMSELARQVKSVPGEIYPLILCYLTGNSVKKRFRHVLNAVFYNKPQINGKDLRLLGYEPGKQYKRAMEALWQARLDGVICNRQEEMNYVKKYLVNFEGAKDNV</sequence>
<dbReference type="Proteomes" id="UP001154312">
    <property type="component" value="Unassembled WGS sequence"/>
</dbReference>
<dbReference type="CDD" id="cd05398">
    <property type="entry name" value="NT_ClassII-CCAase"/>
    <property type="match status" value="1"/>
</dbReference>
<evidence type="ECO:0000313" key="15">
    <source>
        <dbReference type="Proteomes" id="UP001154312"/>
    </source>
</evidence>
<feature type="domain" description="CBS" evidence="13">
    <location>
        <begin position="314"/>
        <end position="372"/>
    </location>
</feature>
<dbReference type="Pfam" id="PF12627">
    <property type="entry name" value="PolyA_pol_RNAbd"/>
    <property type="match status" value="1"/>
</dbReference>
<keyword evidence="5" id="KW-0819">tRNA processing</keyword>
<dbReference type="AlphaFoldDB" id="A0A9X4H2K0"/>
<dbReference type="Gene3D" id="3.90.1640.10">
    <property type="entry name" value="inorganic pyrophosphatase (n-terminal core)"/>
    <property type="match status" value="1"/>
</dbReference>
<comment type="cofactor">
    <cofactor evidence="1">
        <name>Mg(2+)</name>
        <dbReference type="ChEBI" id="CHEBI:18420"/>
    </cofactor>
</comment>
<dbReference type="GO" id="GO:0000166">
    <property type="term" value="F:nucleotide binding"/>
    <property type="evidence" value="ECO:0007669"/>
    <property type="project" value="UniProtKB-KW"/>
</dbReference>
<evidence type="ECO:0000256" key="4">
    <source>
        <dbReference type="ARBA" id="ARBA00022679"/>
    </source>
</evidence>
<evidence type="ECO:0000256" key="6">
    <source>
        <dbReference type="ARBA" id="ARBA00022695"/>
    </source>
</evidence>
<accession>A0A9X4H2K0</accession>
<evidence type="ECO:0000256" key="10">
    <source>
        <dbReference type="ARBA" id="ARBA00022884"/>
    </source>
</evidence>
<dbReference type="SUPFAM" id="SSF54631">
    <property type="entry name" value="CBS-domain pair"/>
    <property type="match status" value="1"/>
</dbReference>
<keyword evidence="7" id="KW-0479">Metal-binding</keyword>
<evidence type="ECO:0000256" key="5">
    <source>
        <dbReference type="ARBA" id="ARBA00022694"/>
    </source>
</evidence>
<dbReference type="CDD" id="cd04595">
    <property type="entry name" value="CBS_pair_DHH_polyA_Pol_assoc"/>
    <property type="match status" value="1"/>
</dbReference>
<dbReference type="InterPro" id="IPR001667">
    <property type="entry name" value="DDH_dom"/>
</dbReference>
<keyword evidence="3" id="KW-0820">tRNA-binding</keyword>
<dbReference type="InterPro" id="IPR046342">
    <property type="entry name" value="CBS_dom_sf"/>
</dbReference>
<reference evidence="14" key="1">
    <citation type="submission" date="2022-02" db="EMBL/GenBank/DDBJ databases">
        <authorList>
            <person name="Leng L."/>
        </authorList>
    </citation>
    <scope>NUCLEOTIDE SEQUENCE</scope>
    <source>
        <strain evidence="14">JI</strain>
    </source>
</reference>
<dbReference type="InterPro" id="IPR002646">
    <property type="entry name" value="PolA_pol_head_dom"/>
</dbReference>
<dbReference type="GO" id="GO:0000049">
    <property type="term" value="F:tRNA binding"/>
    <property type="evidence" value="ECO:0007669"/>
    <property type="project" value="UniProtKB-KW"/>
</dbReference>
<dbReference type="GO" id="GO:0016779">
    <property type="term" value="F:nucleotidyltransferase activity"/>
    <property type="evidence" value="ECO:0007669"/>
    <property type="project" value="UniProtKB-KW"/>
</dbReference>
<dbReference type="PROSITE" id="PS51371">
    <property type="entry name" value="CBS"/>
    <property type="match status" value="2"/>
</dbReference>
<protein>
    <submittedName>
        <fullName evidence="14">CBS domain-containing protein</fullName>
    </submittedName>
</protein>
<evidence type="ECO:0000313" key="14">
    <source>
        <dbReference type="EMBL" id="MDF9408976.1"/>
    </source>
</evidence>
<dbReference type="SUPFAM" id="SSF81301">
    <property type="entry name" value="Nucleotidyltransferase"/>
    <property type="match status" value="1"/>
</dbReference>
<keyword evidence="15" id="KW-1185">Reference proteome</keyword>
<dbReference type="Pfam" id="PF00571">
    <property type="entry name" value="CBS"/>
    <property type="match status" value="2"/>
</dbReference>
<evidence type="ECO:0000256" key="2">
    <source>
        <dbReference type="ARBA" id="ARBA00007265"/>
    </source>
</evidence>
<dbReference type="RefSeq" id="WP_277444384.1">
    <property type="nucleotide sequence ID" value="NZ_JAKOAV010000021.1"/>
</dbReference>
<dbReference type="Gene3D" id="3.10.580.10">
    <property type="entry name" value="CBS-domain"/>
    <property type="match status" value="1"/>
</dbReference>
<dbReference type="Pfam" id="PF01743">
    <property type="entry name" value="PolyA_pol"/>
    <property type="match status" value="1"/>
</dbReference>
<evidence type="ECO:0000259" key="13">
    <source>
        <dbReference type="PROSITE" id="PS51371"/>
    </source>
</evidence>
<dbReference type="InterPro" id="IPR038763">
    <property type="entry name" value="DHH_sf"/>
</dbReference>
<dbReference type="Gene3D" id="3.10.310.30">
    <property type="match status" value="1"/>
</dbReference>
<dbReference type="Gene3D" id="3.30.460.10">
    <property type="entry name" value="Beta Polymerase, domain 2"/>
    <property type="match status" value="1"/>
</dbReference>
<dbReference type="Pfam" id="PF01368">
    <property type="entry name" value="DHH"/>
    <property type="match status" value="1"/>
</dbReference>
<dbReference type="EMBL" id="JAKOAV010000021">
    <property type="protein sequence ID" value="MDF9408976.1"/>
    <property type="molecule type" value="Genomic_DNA"/>
</dbReference>
<evidence type="ECO:0000256" key="12">
    <source>
        <dbReference type="RuleBase" id="RU003953"/>
    </source>
</evidence>
<keyword evidence="8" id="KW-0547">Nucleotide-binding</keyword>
<evidence type="ECO:0000256" key="3">
    <source>
        <dbReference type="ARBA" id="ARBA00022555"/>
    </source>
</evidence>
<organism evidence="14 15">
    <name type="scientific">Pelotomaculum isophthalicicum JI</name>
    <dbReference type="NCBI Taxonomy" id="947010"/>
    <lineage>
        <taxon>Bacteria</taxon>
        <taxon>Bacillati</taxon>
        <taxon>Bacillota</taxon>
        <taxon>Clostridia</taxon>
        <taxon>Eubacteriales</taxon>
        <taxon>Desulfotomaculaceae</taxon>
        <taxon>Pelotomaculum</taxon>
    </lineage>
</organism>
<gene>
    <name evidence="14" type="ORF">L7E55_11500</name>
</gene>
<dbReference type="SUPFAM" id="SSF81891">
    <property type="entry name" value="Poly A polymerase C-terminal region-like"/>
    <property type="match status" value="1"/>
</dbReference>
<evidence type="ECO:0000256" key="8">
    <source>
        <dbReference type="ARBA" id="ARBA00022741"/>
    </source>
</evidence>
<name>A0A9X4H2K0_9FIRM</name>
<feature type="domain" description="CBS" evidence="13">
    <location>
        <begin position="376"/>
        <end position="432"/>
    </location>
</feature>
<evidence type="ECO:0000256" key="9">
    <source>
        <dbReference type="ARBA" id="ARBA00022842"/>
    </source>
</evidence>
<dbReference type="GO" id="GO:0046872">
    <property type="term" value="F:metal ion binding"/>
    <property type="evidence" value="ECO:0007669"/>
    <property type="project" value="UniProtKB-KW"/>
</dbReference>
<keyword evidence="10 12" id="KW-0694">RNA-binding</keyword>
<evidence type="ECO:0000256" key="1">
    <source>
        <dbReference type="ARBA" id="ARBA00001946"/>
    </source>
</evidence>
<dbReference type="PANTHER" id="PTHR47788:SF1">
    <property type="entry name" value="A-ADDING TRNA NUCLEOTIDYLTRANSFERASE"/>
    <property type="match status" value="1"/>
</dbReference>
<dbReference type="InterPro" id="IPR032828">
    <property type="entry name" value="PolyA_RNA-bd"/>
</dbReference>